<reference evidence="1" key="1">
    <citation type="journal article" date="2014" name="Nat. Commun.">
        <title>The emerging biofuel crop Camelina sativa retains a highly undifferentiated hexaploid genome structure.</title>
        <authorList>
            <person name="Kagale S."/>
            <person name="Koh C."/>
            <person name="Nixon J."/>
            <person name="Bollina V."/>
            <person name="Clarke W.E."/>
            <person name="Tuteja R."/>
            <person name="Spillane C."/>
            <person name="Robinson S.J."/>
            <person name="Links M.G."/>
            <person name="Clarke C."/>
            <person name="Higgins E.E."/>
            <person name="Huebert T."/>
            <person name="Sharpe A.G."/>
            <person name="Parkin I.A."/>
        </authorList>
    </citation>
    <scope>NUCLEOTIDE SEQUENCE [LARGE SCALE GENOMIC DNA]</scope>
    <source>
        <strain evidence="1">cv. DH55</strain>
    </source>
</reference>
<gene>
    <name evidence="2" type="primary">LOC109125538</name>
</gene>
<dbReference type="Proteomes" id="UP000694864">
    <property type="component" value="Chromosome 7"/>
</dbReference>
<protein>
    <submittedName>
        <fullName evidence="2">Uncharacterized protein LOC109125538</fullName>
    </submittedName>
</protein>
<sequence length="139" mass="15622">MVLLFIFLLYFIGEKFTLVEIVDLHGEGVWLCWWSASPERIVVGCPRSVDLAGALFLLADLEVWFFVNPWPWSPLFLLFDWCFFEKLSLAPRILKTSSLTFLGVSTSSSLPEMSGLACRVMKSLVLGYKRLALIVLGGG</sequence>
<keyword evidence="1" id="KW-1185">Reference proteome</keyword>
<reference evidence="2" key="2">
    <citation type="submission" date="2025-08" db="UniProtKB">
        <authorList>
            <consortium name="RefSeq"/>
        </authorList>
    </citation>
    <scope>IDENTIFICATION</scope>
    <source>
        <tissue evidence="2">Leaf</tissue>
    </source>
</reference>
<evidence type="ECO:0000313" key="2">
    <source>
        <dbReference type="RefSeq" id="XP_019082845.1"/>
    </source>
</evidence>
<dbReference type="RefSeq" id="XP_019082845.1">
    <property type="nucleotide sequence ID" value="XM_019227300.1"/>
</dbReference>
<organism evidence="1 2">
    <name type="scientific">Camelina sativa</name>
    <name type="common">False flax</name>
    <name type="synonym">Myagrum sativum</name>
    <dbReference type="NCBI Taxonomy" id="90675"/>
    <lineage>
        <taxon>Eukaryota</taxon>
        <taxon>Viridiplantae</taxon>
        <taxon>Streptophyta</taxon>
        <taxon>Embryophyta</taxon>
        <taxon>Tracheophyta</taxon>
        <taxon>Spermatophyta</taxon>
        <taxon>Magnoliopsida</taxon>
        <taxon>eudicotyledons</taxon>
        <taxon>Gunneridae</taxon>
        <taxon>Pentapetalae</taxon>
        <taxon>rosids</taxon>
        <taxon>malvids</taxon>
        <taxon>Brassicales</taxon>
        <taxon>Brassicaceae</taxon>
        <taxon>Camelineae</taxon>
        <taxon>Camelina</taxon>
    </lineage>
</organism>
<proteinExistence type="predicted"/>
<accession>A0ABM1Q7V7</accession>
<name>A0ABM1Q7V7_CAMSA</name>
<evidence type="ECO:0000313" key="1">
    <source>
        <dbReference type="Proteomes" id="UP000694864"/>
    </source>
</evidence>
<dbReference type="GeneID" id="109125538"/>